<proteinExistence type="predicted"/>
<dbReference type="InterPro" id="IPR029062">
    <property type="entry name" value="Class_I_gatase-like"/>
</dbReference>
<protein>
    <recommendedName>
        <fullName evidence="1">DJ-1/PfpI domain-containing protein</fullName>
    </recommendedName>
</protein>
<dbReference type="EMBL" id="PIQO01000012">
    <property type="protein sequence ID" value="PKR84221.1"/>
    <property type="molecule type" value="Genomic_DNA"/>
</dbReference>
<name>A0A2N3LHY9_9BACI</name>
<accession>A0A2N3LHY9</accession>
<dbReference type="OrthoDB" id="6003696at2"/>
<evidence type="ECO:0000313" key="3">
    <source>
        <dbReference type="Proteomes" id="UP000233440"/>
    </source>
</evidence>
<evidence type="ECO:0000313" key="2">
    <source>
        <dbReference type="EMBL" id="PKR84221.1"/>
    </source>
</evidence>
<dbReference type="InterPro" id="IPR002818">
    <property type="entry name" value="DJ-1/PfpI"/>
</dbReference>
<evidence type="ECO:0000259" key="1">
    <source>
        <dbReference type="Pfam" id="PF01965"/>
    </source>
</evidence>
<dbReference type="RefSeq" id="WP_101355138.1">
    <property type="nucleotide sequence ID" value="NZ_PIQO01000012.1"/>
</dbReference>
<organism evidence="2 3">
    <name type="scientific">Heyndrickxia camelliae</name>
    <dbReference type="NCBI Taxonomy" id="1707093"/>
    <lineage>
        <taxon>Bacteria</taxon>
        <taxon>Bacillati</taxon>
        <taxon>Bacillota</taxon>
        <taxon>Bacilli</taxon>
        <taxon>Bacillales</taxon>
        <taxon>Bacillaceae</taxon>
        <taxon>Heyndrickxia</taxon>
    </lineage>
</organism>
<comment type="caution">
    <text evidence="2">The sequence shown here is derived from an EMBL/GenBank/DDBJ whole genome shotgun (WGS) entry which is preliminary data.</text>
</comment>
<dbReference type="AlphaFoldDB" id="A0A2N3LHY9"/>
<reference evidence="2 3" key="1">
    <citation type="submission" date="2017-11" db="EMBL/GenBank/DDBJ databases">
        <title>Bacillus camelliae sp. nov., isolated from pu'er tea.</title>
        <authorList>
            <person name="Niu L."/>
        </authorList>
    </citation>
    <scope>NUCLEOTIDE SEQUENCE [LARGE SCALE GENOMIC DNA]</scope>
    <source>
        <strain evidence="2 3">7578-1</strain>
    </source>
</reference>
<feature type="domain" description="DJ-1/PfpI" evidence="1">
    <location>
        <begin position="3"/>
        <end position="161"/>
    </location>
</feature>
<keyword evidence="3" id="KW-1185">Reference proteome</keyword>
<dbReference type="Gene3D" id="3.40.50.880">
    <property type="match status" value="1"/>
</dbReference>
<dbReference type="Pfam" id="PF01965">
    <property type="entry name" value="DJ-1_PfpI"/>
    <property type="match status" value="1"/>
</dbReference>
<gene>
    <name evidence="2" type="ORF">CWO92_15580</name>
</gene>
<dbReference type="Proteomes" id="UP000233440">
    <property type="component" value="Unassembled WGS sequence"/>
</dbReference>
<sequence length="188" mass="20927">MQKKVGFIVYDHFAIWQVSLLQKFLTDADYQIETLSINGGLISTDGGVLVHTESLKYKNPNQYEFLLLPGGRMSEELVDNLFLQQFLQAFNGLIAASCASATIVAGAGLVKGDFTTMPHIKDIYSEYFADGHYIDTDMVASDKLITSKGFAHYEFTMAVLEKIGLTEKDPRLKSMALKLSRNQTLVSK</sequence>
<dbReference type="SUPFAM" id="SSF52317">
    <property type="entry name" value="Class I glutamine amidotransferase-like"/>
    <property type="match status" value="1"/>
</dbReference>